<feature type="transmembrane region" description="Helical" evidence="6">
    <location>
        <begin position="158"/>
        <end position="180"/>
    </location>
</feature>
<evidence type="ECO:0000256" key="1">
    <source>
        <dbReference type="ARBA" id="ARBA00004141"/>
    </source>
</evidence>
<name>A0A2N5CEL1_9BURK</name>
<reference evidence="8 9" key="1">
    <citation type="submission" date="2017-12" db="EMBL/GenBank/DDBJ databases">
        <title>Genome sequence of the active heterotrophic nitrifier-denitrifier, Cupriavidus pauculus UM1.</title>
        <authorList>
            <person name="Putonti C."/>
            <person name="Castignetti D."/>
        </authorList>
    </citation>
    <scope>NUCLEOTIDE SEQUENCE [LARGE SCALE GENOMIC DNA]</scope>
    <source>
        <strain evidence="8 9">UM1</strain>
    </source>
</reference>
<protein>
    <submittedName>
        <fullName evidence="8">MFS transporter</fullName>
    </submittedName>
</protein>
<evidence type="ECO:0000259" key="7">
    <source>
        <dbReference type="PROSITE" id="PS50850"/>
    </source>
</evidence>
<feature type="transmembrane region" description="Helical" evidence="6">
    <location>
        <begin position="125"/>
        <end position="146"/>
    </location>
</feature>
<dbReference type="EMBL" id="PJRP01000003">
    <property type="protein sequence ID" value="PLQ00612.1"/>
    <property type="molecule type" value="Genomic_DNA"/>
</dbReference>
<organism evidence="8 9">
    <name type="scientific">Cupriavidus pauculus</name>
    <dbReference type="NCBI Taxonomy" id="82633"/>
    <lineage>
        <taxon>Bacteria</taxon>
        <taxon>Pseudomonadati</taxon>
        <taxon>Pseudomonadota</taxon>
        <taxon>Betaproteobacteria</taxon>
        <taxon>Burkholderiales</taxon>
        <taxon>Burkholderiaceae</taxon>
        <taxon>Cupriavidus</taxon>
    </lineage>
</organism>
<keyword evidence="2" id="KW-0813">Transport</keyword>
<dbReference type="FunFam" id="1.20.1250.20:FF:000018">
    <property type="entry name" value="MFS transporter permease"/>
    <property type="match status" value="1"/>
</dbReference>
<feature type="transmembrane region" description="Helical" evidence="6">
    <location>
        <begin position="412"/>
        <end position="436"/>
    </location>
</feature>
<dbReference type="GO" id="GO:0005886">
    <property type="term" value="C:plasma membrane"/>
    <property type="evidence" value="ECO:0007669"/>
    <property type="project" value="TreeGrafter"/>
</dbReference>
<dbReference type="Pfam" id="PF07690">
    <property type="entry name" value="MFS_1"/>
    <property type="match status" value="1"/>
</dbReference>
<feature type="domain" description="Major facilitator superfamily (MFS) profile" evidence="7">
    <location>
        <begin position="34"/>
        <end position="441"/>
    </location>
</feature>
<comment type="caution">
    <text evidence="8">The sequence shown here is derived from an EMBL/GenBank/DDBJ whole genome shotgun (WGS) entry which is preliminary data.</text>
</comment>
<evidence type="ECO:0000256" key="6">
    <source>
        <dbReference type="SAM" id="Phobius"/>
    </source>
</evidence>
<feature type="transmembrane region" description="Helical" evidence="6">
    <location>
        <begin position="260"/>
        <end position="281"/>
    </location>
</feature>
<feature type="transmembrane region" description="Helical" evidence="6">
    <location>
        <begin position="350"/>
        <end position="370"/>
    </location>
</feature>
<sequence length="455" mass="48746">MRTARHGPGAEETLVMQSHRPDLASVTAKAIARLVPFLLLMYVLAFLDRANIGFAKKAFQLDTGISDAMFALGAGVFFIGYALLEVPSNLIMHRVGARIWMCRIMVTWGMVSAALMFVHSETAFYVLRFLLGVAEAGFFPGVIYYLTKWFPASARTRVMGLFYFGAPLAFIFGSPLSGLLLEFDGALGLKGWQWLFLVEGLLASVVGVWAYWYLDNDPRDARWLSAEERETLAQAIESEEQFKVAHGPSTVLHALGNGRVLFLALIYFLIQASVYGVVFYLPTQVAALLGKKVGFEVGLVTAIPWVCALAAAYVLPRLAERHGNHARLALATLVVSAAGIALSVHTSSSLLALVALCFAAAGFIAVQPLFWTFPTSYLGGAAAAGGIALINSLGALGGFVAPNIKTWAEQAFASHTAGMNLLAAITVVGGLLCLGLRGARPAQAQANASAHRQFS</sequence>
<dbReference type="InterPro" id="IPR020846">
    <property type="entry name" value="MFS_dom"/>
</dbReference>
<dbReference type="AlphaFoldDB" id="A0A2N5CEL1"/>
<dbReference type="SUPFAM" id="SSF103473">
    <property type="entry name" value="MFS general substrate transporter"/>
    <property type="match status" value="1"/>
</dbReference>
<dbReference type="InterPro" id="IPR011701">
    <property type="entry name" value="MFS"/>
</dbReference>
<feature type="transmembrane region" description="Helical" evidence="6">
    <location>
        <begin position="68"/>
        <end position="88"/>
    </location>
</feature>
<accession>A0A2N5CEL1</accession>
<evidence type="ECO:0000256" key="5">
    <source>
        <dbReference type="ARBA" id="ARBA00023136"/>
    </source>
</evidence>
<comment type="subcellular location">
    <subcellularLocation>
        <location evidence="1">Membrane</location>
        <topology evidence="1">Multi-pass membrane protein</topology>
    </subcellularLocation>
</comment>
<keyword evidence="3 6" id="KW-0812">Transmembrane</keyword>
<dbReference type="PROSITE" id="PS50850">
    <property type="entry name" value="MFS"/>
    <property type="match status" value="1"/>
</dbReference>
<keyword evidence="4 6" id="KW-1133">Transmembrane helix</keyword>
<dbReference type="PANTHER" id="PTHR43791:SF30">
    <property type="entry name" value="INNER MEMBRANE TRANSPORT PROTEIN RHMT"/>
    <property type="match status" value="1"/>
</dbReference>
<evidence type="ECO:0000313" key="8">
    <source>
        <dbReference type="EMBL" id="PLQ00612.1"/>
    </source>
</evidence>
<dbReference type="Gene3D" id="1.20.1250.20">
    <property type="entry name" value="MFS general substrate transporter like domains"/>
    <property type="match status" value="2"/>
</dbReference>
<feature type="transmembrane region" description="Helical" evidence="6">
    <location>
        <begin position="192"/>
        <end position="214"/>
    </location>
</feature>
<keyword evidence="5 6" id="KW-0472">Membrane</keyword>
<proteinExistence type="predicted"/>
<feature type="transmembrane region" description="Helical" evidence="6">
    <location>
        <begin position="327"/>
        <end position="344"/>
    </location>
</feature>
<feature type="transmembrane region" description="Helical" evidence="6">
    <location>
        <begin position="30"/>
        <end position="48"/>
    </location>
</feature>
<evidence type="ECO:0000256" key="4">
    <source>
        <dbReference type="ARBA" id="ARBA00022989"/>
    </source>
</evidence>
<dbReference type="InterPro" id="IPR036259">
    <property type="entry name" value="MFS_trans_sf"/>
</dbReference>
<feature type="transmembrane region" description="Helical" evidence="6">
    <location>
        <begin position="100"/>
        <end position="119"/>
    </location>
</feature>
<evidence type="ECO:0000256" key="3">
    <source>
        <dbReference type="ARBA" id="ARBA00022692"/>
    </source>
</evidence>
<evidence type="ECO:0000313" key="9">
    <source>
        <dbReference type="Proteomes" id="UP000234341"/>
    </source>
</evidence>
<evidence type="ECO:0000256" key="2">
    <source>
        <dbReference type="ARBA" id="ARBA00022448"/>
    </source>
</evidence>
<gene>
    <name evidence="8" type="ORF">CYJ10_09090</name>
</gene>
<dbReference type="PANTHER" id="PTHR43791">
    <property type="entry name" value="PERMEASE-RELATED"/>
    <property type="match status" value="1"/>
</dbReference>
<dbReference type="GO" id="GO:0022857">
    <property type="term" value="F:transmembrane transporter activity"/>
    <property type="evidence" value="ECO:0007669"/>
    <property type="project" value="InterPro"/>
</dbReference>
<dbReference type="Proteomes" id="UP000234341">
    <property type="component" value="Unassembled WGS sequence"/>
</dbReference>
<feature type="transmembrane region" description="Helical" evidence="6">
    <location>
        <begin position="377"/>
        <end position="400"/>
    </location>
</feature>
<feature type="transmembrane region" description="Helical" evidence="6">
    <location>
        <begin position="293"/>
        <end position="315"/>
    </location>
</feature>
<dbReference type="OrthoDB" id="5441967at2"/>
<dbReference type="CDD" id="cd17319">
    <property type="entry name" value="MFS_ExuT_GudP_like"/>
    <property type="match status" value="1"/>
</dbReference>